<dbReference type="EMBL" id="JAQQEZ010000001">
    <property type="protein sequence ID" value="MFL9999541.1"/>
    <property type="molecule type" value="Genomic_DNA"/>
</dbReference>
<keyword evidence="9" id="KW-1185">Reference proteome</keyword>
<keyword evidence="6" id="KW-0732">Signal</keyword>
<evidence type="ECO:0000256" key="3">
    <source>
        <dbReference type="ARBA" id="ARBA00022801"/>
    </source>
</evidence>
<dbReference type="RefSeq" id="WP_408175008.1">
    <property type="nucleotide sequence ID" value="NZ_JAQQEZ010000001.1"/>
</dbReference>
<dbReference type="InterPro" id="IPR024607">
    <property type="entry name" value="Sulfatase_CS"/>
</dbReference>
<evidence type="ECO:0000256" key="4">
    <source>
        <dbReference type="ARBA" id="ARBA00022837"/>
    </source>
</evidence>
<gene>
    <name evidence="8" type="ORF">PQR57_00785</name>
</gene>
<dbReference type="InterPro" id="IPR000917">
    <property type="entry name" value="Sulfatase_N"/>
</dbReference>
<evidence type="ECO:0000256" key="6">
    <source>
        <dbReference type="SAM" id="SignalP"/>
    </source>
</evidence>
<evidence type="ECO:0000313" key="8">
    <source>
        <dbReference type="EMBL" id="MFL9999541.1"/>
    </source>
</evidence>
<comment type="caution">
    <text evidence="8">The sequence shown here is derived from an EMBL/GenBank/DDBJ whole genome shotgun (WGS) entry which is preliminary data.</text>
</comment>
<dbReference type="PROSITE" id="PS51257">
    <property type="entry name" value="PROKAR_LIPOPROTEIN"/>
    <property type="match status" value="1"/>
</dbReference>
<keyword evidence="4" id="KW-0106">Calcium</keyword>
<feature type="chain" id="PRO_5045105974" evidence="6">
    <location>
        <begin position="28"/>
        <end position="648"/>
    </location>
</feature>
<dbReference type="SUPFAM" id="SSF53649">
    <property type="entry name" value="Alkaline phosphatase-like"/>
    <property type="match status" value="1"/>
</dbReference>
<evidence type="ECO:0000256" key="5">
    <source>
        <dbReference type="SAM" id="MobiDB-lite"/>
    </source>
</evidence>
<feature type="domain" description="Sulfatase N-terminal" evidence="7">
    <location>
        <begin position="48"/>
        <end position="509"/>
    </location>
</feature>
<reference evidence="8 9" key="1">
    <citation type="journal article" date="2024" name="Chem. Sci.">
        <title>Discovery of megapolipeptins by genome mining of a Burkholderiales bacteria collection.</title>
        <authorList>
            <person name="Paulo B.S."/>
            <person name="Recchia M.J.J."/>
            <person name="Lee S."/>
            <person name="Fergusson C.H."/>
            <person name="Romanowski S.B."/>
            <person name="Hernandez A."/>
            <person name="Krull N."/>
            <person name="Liu D.Y."/>
            <person name="Cavanagh H."/>
            <person name="Bos A."/>
            <person name="Gray C.A."/>
            <person name="Murphy B.T."/>
            <person name="Linington R.G."/>
            <person name="Eustaquio A.S."/>
        </authorList>
    </citation>
    <scope>NUCLEOTIDE SEQUENCE [LARGE SCALE GENOMIC DNA]</scope>
    <source>
        <strain evidence="8 9">RL17-350-BIC-A</strain>
    </source>
</reference>
<dbReference type="Proteomes" id="UP001629230">
    <property type="component" value="Unassembled WGS sequence"/>
</dbReference>
<evidence type="ECO:0000256" key="2">
    <source>
        <dbReference type="ARBA" id="ARBA00022723"/>
    </source>
</evidence>
<dbReference type="PROSITE" id="PS00149">
    <property type="entry name" value="SULFATASE_2"/>
    <property type="match status" value="1"/>
</dbReference>
<protein>
    <submittedName>
        <fullName evidence="8">Arylsulfatase</fullName>
    </submittedName>
</protein>
<dbReference type="Pfam" id="PF00884">
    <property type="entry name" value="Sulfatase"/>
    <property type="match status" value="1"/>
</dbReference>
<comment type="similarity">
    <text evidence="1">Belongs to the sulfatase family.</text>
</comment>
<proteinExistence type="inferred from homology"/>
<feature type="region of interest" description="Disordered" evidence="5">
    <location>
        <begin position="198"/>
        <end position="222"/>
    </location>
</feature>
<evidence type="ECO:0000313" key="9">
    <source>
        <dbReference type="Proteomes" id="UP001629230"/>
    </source>
</evidence>
<dbReference type="Gene3D" id="3.30.1120.10">
    <property type="match status" value="1"/>
</dbReference>
<feature type="signal peptide" evidence="6">
    <location>
        <begin position="1"/>
        <end position="27"/>
    </location>
</feature>
<organism evidence="8 9">
    <name type="scientific">Paraburkholderia dipogonis</name>
    <dbReference type="NCBI Taxonomy" id="1211383"/>
    <lineage>
        <taxon>Bacteria</taxon>
        <taxon>Pseudomonadati</taxon>
        <taxon>Pseudomonadota</taxon>
        <taxon>Betaproteobacteria</taxon>
        <taxon>Burkholderiales</taxon>
        <taxon>Burkholderiaceae</taxon>
        <taxon>Paraburkholderia</taxon>
    </lineage>
</organism>
<keyword evidence="2" id="KW-0479">Metal-binding</keyword>
<evidence type="ECO:0000259" key="7">
    <source>
        <dbReference type="Pfam" id="PF00884"/>
    </source>
</evidence>
<dbReference type="Gene3D" id="3.40.720.10">
    <property type="entry name" value="Alkaline Phosphatase, subunit A"/>
    <property type="match status" value="1"/>
</dbReference>
<evidence type="ECO:0000256" key="1">
    <source>
        <dbReference type="ARBA" id="ARBA00008779"/>
    </source>
</evidence>
<sequence length="648" mass="69489">MTTQRSQRPSLRLGMIGAAVASLVALASCGDDNLPGPTPAPVVAQKRPNILYIMADDLGYSDIHAFGGEINTPNLDALVQSGRILTNHHTGTVCAITRSMLISGTDHHLVGEGTMGVPTDERKGLPGYEGYLNDRALSVAQLLKDGGYHTYMAGKWHIGSGIVGSTTGGGQTPDQWGFEHSYALLGGAATNHFAHEPANSQNYTEDGKYVQPGQPGQPGGAGGSPAVFYSTDFYTQRLISYIDSNKGDGKPFFAYAAYTSPHWPLQVPEPYLHNYVGKYDAGYDAIRNARIARQKALGIIPNDFLPYGGASETLAATAATANNGTVNAKYVSAVHSAAQGYTDYGPGTVNKTWASLSPAEKKAQARYMEIYAGMVENLDHNIGLLIQHLKDIGEYDNTFIMFQSDNGAEGWPIDSGADPTATDTANAADPVYSALGTDNGKQNAQRLQYGLRWAEVSATPFRLTKGYSGEGGVSTPLIVHQPGQTTQKPTLRDFTHVTDNTATFLAVAQIPPPTQAAPALINTLTGVDQNKGKVIYNNRYVYPVTGQSLLPLLNDQATSAVHTASFGDEAYGRGYLRSADGRWKALWTEPPLGPVDGHWQLFDMSADRGETQDVSTQNPSVIDGLVQQWNSYMSSVGGVEPLRPRGYY</sequence>
<dbReference type="InterPro" id="IPR017850">
    <property type="entry name" value="Alkaline_phosphatase_core_sf"/>
</dbReference>
<name>A0ABW9AG03_9BURK</name>
<dbReference type="PANTHER" id="PTHR42693">
    <property type="entry name" value="ARYLSULFATASE FAMILY MEMBER"/>
    <property type="match status" value="1"/>
</dbReference>
<accession>A0ABW9AG03</accession>
<dbReference type="CDD" id="cd16025">
    <property type="entry name" value="PAS_like"/>
    <property type="match status" value="1"/>
</dbReference>
<keyword evidence="3" id="KW-0378">Hydrolase</keyword>
<dbReference type="InterPro" id="IPR050738">
    <property type="entry name" value="Sulfatase"/>
</dbReference>
<dbReference type="PANTHER" id="PTHR42693:SF33">
    <property type="entry name" value="ARYLSULFATASE"/>
    <property type="match status" value="1"/>
</dbReference>